<sequence>MTNRFWSALATGLGACVALPLAAANLLVNPGFDSNSTGWTFQTAGAGAGAGWVAGIGRGGTDGISLFANFTGDSSFVRQCVNTSASVLDAHIYGKLHATSNFRYYGEASVSAFTQANCGGGYAGNAVATPHLLDDGWVLYRIDGMQTPAATQSVMFIAGATGDHGTVTLHWDDAALGPAGTTGVPPRPANLLLNPDFA</sequence>
<dbReference type="PROSITE" id="PS51257">
    <property type="entry name" value="PROKAR_LIPOPROTEIN"/>
    <property type="match status" value="1"/>
</dbReference>
<protein>
    <submittedName>
        <fullName evidence="2">Uncharacterized protein</fullName>
    </submittedName>
</protein>
<dbReference type="AlphaFoldDB" id="A0A4V3UU03"/>
<organism evidence="2 3">
    <name type="scientific">Pseudofulvimonas gallinarii</name>
    <dbReference type="NCBI Taxonomy" id="634155"/>
    <lineage>
        <taxon>Bacteria</taxon>
        <taxon>Pseudomonadati</taxon>
        <taxon>Pseudomonadota</taxon>
        <taxon>Gammaproteobacteria</taxon>
        <taxon>Lysobacterales</taxon>
        <taxon>Rhodanobacteraceae</taxon>
        <taxon>Pseudofulvimonas</taxon>
    </lineage>
</organism>
<comment type="caution">
    <text evidence="2">The sequence shown here is derived from an EMBL/GenBank/DDBJ whole genome shotgun (WGS) entry which is preliminary data.</text>
</comment>
<gene>
    <name evidence="2" type="ORF">EDC25_11827</name>
</gene>
<evidence type="ECO:0000313" key="2">
    <source>
        <dbReference type="EMBL" id="TCS95338.1"/>
    </source>
</evidence>
<proteinExistence type="predicted"/>
<accession>A0A4V3UU03</accession>
<dbReference type="RefSeq" id="WP_123522785.1">
    <property type="nucleotide sequence ID" value="NZ_JBHLWF010000011.1"/>
</dbReference>
<evidence type="ECO:0000313" key="3">
    <source>
        <dbReference type="Proteomes" id="UP000294599"/>
    </source>
</evidence>
<feature type="chain" id="PRO_5030104883" evidence="1">
    <location>
        <begin position="24"/>
        <end position="198"/>
    </location>
</feature>
<keyword evidence="1" id="KW-0732">Signal</keyword>
<dbReference type="Gene3D" id="2.60.120.260">
    <property type="entry name" value="Galactose-binding domain-like"/>
    <property type="match status" value="1"/>
</dbReference>
<dbReference type="EMBL" id="SMAF01000018">
    <property type="protein sequence ID" value="TCS95338.1"/>
    <property type="molecule type" value="Genomic_DNA"/>
</dbReference>
<keyword evidence="3" id="KW-1185">Reference proteome</keyword>
<name>A0A4V3UU03_9GAMM</name>
<feature type="signal peptide" evidence="1">
    <location>
        <begin position="1"/>
        <end position="23"/>
    </location>
</feature>
<evidence type="ECO:0000256" key="1">
    <source>
        <dbReference type="SAM" id="SignalP"/>
    </source>
</evidence>
<dbReference type="Proteomes" id="UP000294599">
    <property type="component" value="Unassembled WGS sequence"/>
</dbReference>
<reference evidence="2 3" key="1">
    <citation type="submission" date="2019-03" db="EMBL/GenBank/DDBJ databases">
        <title>Genomic Encyclopedia of Type Strains, Phase IV (KMG-IV): sequencing the most valuable type-strain genomes for metagenomic binning, comparative biology and taxonomic classification.</title>
        <authorList>
            <person name="Goeker M."/>
        </authorList>
    </citation>
    <scope>NUCLEOTIDE SEQUENCE [LARGE SCALE GENOMIC DNA]</scope>
    <source>
        <strain evidence="2 3">DSM 21944</strain>
    </source>
</reference>